<dbReference type="GeneID" id="78231802"/>
<keyword evidence="1" id="KW-0032">Aminotransferase</keyword>
<dbReference type="HOGENOM" id="CLU_2860043_0_0_9"/>
<proteinExistence type="predicted"/>
<dbReference type="RefSeq" id="WP_008788011.1">
    <property type="nucleotide sequence ID" value="NZ_AKCB01000001.1"/>
</dbReference>
<protein>
    <submittedName>
        <fullName evidence="1">Aminotransferase</fullName>
    </submittedName>
</protein>
<keyword evidence="2" id="KW-1185">Reference proteome</keyword>
<evidence type="ECO:0000313" key="2">
    <source>
        <dbReference type="Proteomes" id="UP000003157"/>
    </source>
</evidence>
<accession>E7G807</accession>
<dbReference type="AlphaFoldDB" id="E7G807"/>
<sequence>MNKKKLERLHEFEDVMNMEKLYNKTTEEIIKQYYFQTDHFIKSSDQGFQLTSSELTVLKALMKI</sequence>
<dbReference type="STRING" id="100884.GCA_000269565_00808"/>
<dbReference type="GO" id="GO:0008483">
    <property type="term" value="F:transaminase activity"/>
    <property type="evidence" value="ECO:0007669"/>
    <property type="project" value="UniProtKB-KW"/>
</dbReference>
<comment type="caution">
    <text evidence="1">The sequence shown here is derived from an EMBL/GenBank/DDBJ whole genome shotgun (WGS) entry which is preliminary data.</text>
</comment>
<evidence type="ECO:0000313" key="1">
    <source>
        <dbReference type="EMBL" id="EFW05928.1"/>
    </source>
</evidence>
<dbReference type="EMBL" id="ADKX01000012">
    <property type="protein sequence ID" value="EFW05928.1"/>
    <property type="molecule type" value="Genomic_DNA"/>
</dbReference>
<keyword evidence="1" id="KW-0808">Transferase</keyword>
<reference evidence="1 2" key="1">
    <citation type="submission" date="2010-12" db="EMBL/GenBank/DDBJ databases">
        <title>The Genome Sequence of Coprobacillus sp. strain 29_1.</title>
        <authorList>
            <consortium name="The Broad Institute Genome Sequencing Platform"/>
            <person name="Earl A."/>
            <person name="Ward D."/>
            <person name="Feldgarden M."/>
            <person name="Gevers D."/>
            <person name="Daigneault M."/>
            <person name="Sibley C.D."/>
            <person name="White A."/>
            <person name="Strauss J."/>
            <person name="Allen-Vercoe E."/>
            <person name="Young S.K."/>
            <person name="Zeng Q."/>
            <person name="Gargeya S."/>
            <person name="Fitzgerald M."/>
            <person name="Haas B."/>
            <person name="Abouelleil A."/>
            <person name="Alvarado L."/>
            <person name="Arachchi H.M."/>
            <person name="Berlin A."/>
            <person name="Brown A."/>
            <person name="Chapman S.B."/>
            <person name="Chen Z."/>
            <person name="Dunbar C."/>
            <person name="Freedman E."/>
            <person name="Gearin G."/>
            <person name="Gellesch M."/>
            <person name="Goldberg J."/>
            <person name="Griggs A."/>
            <person name="Gujja S."/>
            <person name="Heilman E."/>
            <person name="Heiman D."/>
            <person name="Howarth C."/>
            <person name="Larson L."/>
            <person name="Lui A."/>
            <person name="MacDonald P.J.P."/>
            <person name="Mehta T."/>
            <person name="Montmayeur A."/>
            <person name="Murphy C."/>
            <person name="Neiman D."/>
            <person name="Pearson M."/>
            <person name="Priest M."/>
            <person name="Roberts A."/>
            <person name="Saif S."/>
            <person name="Shea T."/>
            <person name="Shenoy N."/>
            <person name="Sisk P."/>
            <person name="Stolte C."/>
            <person name="Sykes S."/>
            <person name="White J."/>
            <person name="Yandava C."/>
            <person name="Nusbaum C."/>
            <person name="Birren B."/>
        </authorList>
    </citation>
    <scope>NUCLEOTIDE SEQUENCE [LARGE SCALE GENOMIC DNA]</scope>
    <source>
        <strain evidence="1 2">29_1</strain>
    </source>
</reference>
<name>E7G807_9FIRM</name>
<dbReference type="Proteomes" id="UP000003157">
    <property type="component" value="Unassembled WGS sequence"/>
</dbReference>
<organism evidence="1 2">
    <name type="scientific">Coprobacillus cateniformis</name>
    <dbReference type="NCBI Taxonomy" id="100884"/>
    <lineage>
        <taxon>Bacteria</taxon>
        <taxon>Bacillati</taxon>
        <taxon>Bacillota</taxon>
        <taxon>Erysipelotrichia</taxon>
        <taxon>Erysipelotrichales</taxon>
        <taxon>Coprobacillaceae</taxon>
        <taxon>Coprobacillus</taxon>
    </lineage>
</organism>
<gene>
    <name evidence="1" type="ORF">HMPREF9488_00895</name>
</gene>